<dbReference type="OrthoDB" id="9180266at2"/>
<dbReference type="EMBL" id="CYHG01000001">
    <property type="protein sequence ID" value="CUB02413.1"/>
    <property type="molecule type" value="Genomic_DNA"/>
</dbReference>
<dbReference type="Proteomes" id="UP000182769">
    <property type="component" value="Unassembled WGS sequence"/>
</dbReference>
<gene>
    <name evidence="2" type="ORF">Ga0061065_101246</name>
</gene>
<dbReference type="InterPro" id="IPR013587">
    <property type="entry name" value="Nitrate/nitrite_sensing"/>
</dbReference>
<keyword evidence="3" id="KW-1185">Reference proteome</keyword>
<sequence>MLMIVTCVGLCLALSGAATLRYYMSLRATKTLTVQGLDGLRQLIEIIKLIQQHRALHGGYINGNREFGQKLTLLEADLNHRFDQLEQLQERSKLPYELGTKSLHAKWQHLLNRSFQSSEHSFATHSTLISRALDGLWEIADKFSLTTSQDAEVRNLANKMVKALPELTESLAQIRGLSVQVAARHAISADKKLQLMYILARIDERLSTLTPYFPEPHQQQLKAFLQIIRSGTENANLGEQDPDYLFKESTQVIDKLYDCILEGFQSINQKVSA</sequence>
<evidence type="ECO:0000313" key="3">
    <source>
        <dbReference type="Proteomes" id="UP000182769"/>
    </source>
</evidence>
<organism evidence="2 3">
    <name type="scientific">Marinomonas fungiae</name>
    <dbReference type="NCBI Taxonomy" id="1137284"/>
    <lineage>
        <taxon>Bacteria</taxon>
        <taxon>Pseudomonadati</taxon>
        <taxon>Pseudomonadota</taxon>
        <taxon>Gammaproteobacteria</taxon>
        <taxon>Oceanospirillales</taxon>
        <taxon>Oceanospirillaceae</taxon>
        <taxon>Marinomonas</taxon>
    </lineage>
</organism>
<evidence type="ECO:0000259" key="1">
    <source>
        <dbReference type="Pfam" id="PF08376"/>
    </source>
</evidence>
<accession>A0A0K6IH60</accession>
<protein>
    <recommendedName>
        <fullName evidence="1">Nitrate/nitrite sensing protein domain-containing protein</fullName>
    </recommendedName>
</protein>
<evidence type="ECO:0000313" key="2">
    <source>
        <dbReference type="EMBL" id="CUB02413.1"/>
    </source>
</evidence>
<proteinExistence type="predicted"/>
<feature type="domain" description="Nitrate/nitrite sensing protein" evidence="1">
    <location>
        <begin position="50"/>
        <end position="257"/>
    </location>
</feature>
<dbReference type="RefSeq" id="WP_055461383.1">
    <property type="nucleotide sequence ID" value="NZ_CYHG01000001.1"/>
</dbReference>
<dbReference type="STRING" id="1137284.GCA_001418205_00247"/>
<name>A0A0K6IH60_9GAMM</name>
<dbReference type="Pfam" id="PF08376">
    <property type="entry name" value="NIT"/>
    <property type="match status" value="1"/>
</dbReference>
<reference evidence="3" key="1">
    <citation type="submission" date="2015-08" db="EMBL/GenBank/DDBJ databases">
        <authorList>
            <person name="Varghese N."/>
        </authorList>
    </citation>
    <scope>NUCLEOTIDE SEQUENCE [LARGE SCALE GENOMIC DNA]</scope>
    <source>
        <strain evidence="3">JCM 18476</strain>
    </source>
</reference>
<dbReference type="AlphaFoldDB" id="A0A0K6IH60"/>